<accession>A0AAV5VV67</accession>
<proteinExistence type="predicted"/>
<feature type="non-terminal residue" evidence="1">
    <location>
        <position position="1"/>
    </location>
</feature>
<evidence type="ECO:0000313" key="3">
    <source>
        <dbReference type="Proteomes" id="UP001432322"/>
    </source>
</evidence>
<name>A0AAV5VV67_9BILA</name>
<sequence length="133" mass="14659">YKNASLTYDGQRIIVDTEDESFIIEDAKWKTTIVGFAQIEITSGYLMASGLDHTQTILELSETNRIIIDGGTILRNGSDGYVIMNGQITKIGDVDGDLKITPQSLMNQEAQKKIIEILDNTADFLLANGKNMS</sequence>
<keyword evidence="3" id="KW-1185">Reference proteome</keyword>
<gene>
    <name evidence="1" type="ORF">PFISCL1PPCAC_14625</name>
    <name evidence="2" type="ORF">PFISCL1PPCAC_14630</name>
</gene>
<dbReference type="EMBL" id="BTSY01000004">
    <property type="protein sequence ID" value="GMT23328.1"/>
    <property type="molecule type" value="Genomic_DNA"/>
</dbReference>
<dbReference type="AlphaFoldDB" id="A0AAV5VV67"/>
<evidence type="ECO:0000313" key="1">
    <source>
        <dbReference type="EMBL" id="GMT23328.1"/>
    </source>
</evidence>
<reference evidence="1" key="1">
    <citation type="submission" date="2023-10" db="EMBL/GenBank/DDBJ databases">
        <title>Genome assembly of Pristionchus species.</title>
        <authorList>
            <person name="Yoshida K."/>
            <person name="Sommer R.J."/>
        </authorList>
    </citation>
    <scope>NUCLEOTIDE SEQUENCE</scope>
    <source>
        <strain evidence="1">RS5133</strain>
    </source>
</reference>
<dbReference type="Proteomes" id="UP001432322">
    <property type="component" value="Unassembled WGS sequence"/>
</dbReference>
<protein>
    <submittedName>
        <fullName evidence="1">Uncharacterized protein</fullName>
    </submittedName>
</protein>
<comment type="caution">
    <text evidence="1">The sequence shown here is derived from an EMBL/GenBank/DDBJ whole genome shotgun (WGS) entry which is preliminary data.</text>
</comment>
<evidence type="ECO:0000313" key="2">
    <source>
        <dbReference type="EMBL" id="GMT23333.1"/>
    </source>
</evidence>
<organism evidence="1 3">
    <name type="scientific">Pristionchus fissidentatus</name>
    <dbReference type="NCBI Taxonomy" id="1538716"/>
    <lineage>
        <taxon>Eukaryota</taxon>
        <taxon>Metazoa</taxon>
        <taxon>Ecdysozoa</taxon>
        <taxon>Nematoda</taxon>
        <taxon>Chromadorea</taxon>
        <taxon>Rhabditida</taxon>
        <taxon>Rhabditina</taxon>
        <taxon>Diplogasteromorpha</taxon>
        <taxon>Diplogasteroidea</taxon>
        <taxon>Neodiplogasteridae</taxon>
        <taxon>Pristionchus</taxon>
    </lineage>
</organism>
<dbReference type="EMBL" id="BTSY01000004">
    <property type="protein sequence ID" value="GMT23333.1"/>
    <property type="molecule type" value="Genomic_DNA"/>
</dbReference>
<feature type="non-terminal residue" evidence="1">
    <location>
        <position position="133"/>
    </location>
</feature>